<gene>
    <name evidence="1" type="ORF">HPLM_LOCUS2474</name>
</gene>
<name>A0A0N4VYV6_HAEPC</name>
<dbReference type="EMBL" id="UZAF01005184">
    <property type="protein sequence ID" value="VDO14967.1"/>
    <property type="molecule type" value="Genomic_DNA"/>
</dbReference>
<accession>A0A0N4VYV6</accession>
<dbReference type="AlphaFoldDB" id="A0A0N4VYV6"/>
<dbReference type="WBParaSite" id="HPLM_0000247701-mRNA-1">
    <property type="protein sequence ID" value="HPLM_0000247701-mRNA-1"/>
    <property type="gene ID" value="HPLM_0000247701"/>
</dbReference>
<proteinExistence type="predicted"/>
<sequence>MLLLKRGVTRRFGVDPPQVDRYKGGQARGICFVGLVQLLENPFHSDVYLMAAKADPSSRLDRVLVLYRQRAPSALQYKGVTCPRLVNGASSRHPFTIGTGKTLTDDLNFFLVAHITSQKNPGILLED</sequence>
<organism evidence="3">
    <name type="scientific">Haemonchus placei</name>
    <name type="common">Barber's pole worm</name>
    <dbReference type="NCBI Taxonomy" id="6290"/>
    <lineage>
        <taxon>Eukaryota</taxon>
        <taxon>Metazoa</taxon>
        <taxon>Ecdysozoa</taxon>
        <taxon>Nematoda</taxon>
        <taxon>Chromadorea</taxon>
        <taxon>Rhabditida</taxon>
        <taxon>Rhabditina</taxon>
        <taxon>Rhabditomorpha</taxon>
        <taxon>Strongyloidea</taxon>
        <taxon>Trichostrongylidae</taxon>
        <taxon>Haemonchus</taxon>
    </lineage>
</organism>
<evidence type="ECO:0000313" key="1">
    <source>
        <dbReference type="EMBL" id="VDO14967.1"/>
    </source>
</evidence>
<evidence type="ECO:0000313" key="3">
    <source>
        <dbReference type="WBParaSite" id="HPLM_0000247701-mRNA-1"/>
    </source>
</evidence>
<protein>
    <submittedName>
        <fullName evidence="1 3">Uncharacterized protein</fullName>
    </submittedName>
</protein>
<keyword evidence="2" id="KW-1185">Reference proteome</keyword>
<evidence type="ECO:0000313" key="2">
    <source>
        <dbReference type="Proteomes" id="UP000268014"/>
    </source>
</evidence>
<dbReference type="Proteomes" id="UP000268014">
    <property type="component" value="Unassembled WGS sequence"/>
</dbReference>
<reference evidence="3" key="1">
    <citation type="submission" date="2017-02" db="UniProtKB">
        <authorList>
            <consortium name="WormBaseParasite"/>
        </authorList>
    </citation>
    <scope>IDENTIFICATION</scope>
</reference>
<reference evidence="1 2" key="2">
    <citation type="submission" date="2018-11" db="EMBL/GenBank/DDBJ databases">
        <authorList>
            <consortium name="Pathogen Informatics"/>
        </authorList>
    </citation>
    <scope>NUCLEOTIDE SEQUENCE [LARGE SCALE GENOMIC DNA]</scope>
    <source>
        <strain evidence="1 2">MHpl1</strain>
    </source>
</reference>